<sequence>MDFSQFHFLRPGWLLILIPLLLLLWSIRYLNRHQSGWQGVLAGHLYKQLVTADGAARGRPPLFLLALGWLLATLALAGPTWERLPQPVYQLHTGKVVVMDMSLSMRATDLTPDRLTRARYKAMDLIEAIAEGETGLVAYAGDAFVISPLSTDGQTLASLVPSLSPEIMPVQGSEPELGLALAVELLANAGYQQGEIFWLTDGVEPSQVAPISQLISASPYRLSILAVGTEAGAPIKLANGELMKDSSGSIVVPRLDEANLRLLAQKGGGRYAPLQASDRDIDYLVSQDLLSRDTQEGEQQQGGDQWREAGPYLLLLLVPLAAYAFRKGILSLLFTGLLLSFMHSPKAQASWWDDLWQRPDQQGQQAFAQEQYLQAAKSFDDPLWQGSAHYRAGDYEAALDSWSQVDSVQSWYNQGNALARLGELDKAIAAYDKVLEQQPEHSDAKANKALLEQMQQKQKQDQQQNQQQSEQQQQDGEQNQPNQDGQNSQGEGTQDQQPNDPQQSEQPEGGDQQEAEQKQPEEQQIQQSLDEEQQGEQQQAEAQEAQMSEQEREEQQRLQNLLRKVPDDPAYLLKRKMMLEHQQRRRQSLPNQLQRNW</sequence>
<dbReference type="AlphaFoldDB" id="A0A939IQA6"/>
<dbReference type="InterPro" id="IPR050768">
    <property type="entry name" value="UPF0353/GerABKA_families"/>
</dbReference>
<feature type="repeat" description="TPR" evidence="1">
    <location>
        <begin position="408"/>
        <end position="441"/>
    </location>
</feature>
<keyword evidence="3" id="KW-0812">Transmembrane</keyword>
<dbReference type="SUPFAM" id="SSF48452">
    <property type="entry name" value="TPR-like"/>
    <property type="match status" value="1"/>
</dbReference>
<dbReference type="PANTHER" id="PTHR22550">
    <property type="entry name" value="SPORE GERMINATION PROTEIN"/>
    <property type="match status" value="1"/>
</dbReference>
<dbReference type="InterPro" id="IPR036465">
    <property type="entry name" value="vWFA_dom_sf"/>
</dbReference>
<reference evidence="5" key="1">
    <citation type="submission" date="2021-03" db="EMBL/GenBank/DDBJ databases">
        <title>novel species isolated from a fishpond in China.</title>
        <authorList>
            <person name="Lu H."/>
            <person name="Cai Z."/>
        </authorList>
    </citation>
    <scope>NUCLEOTIDE SEQUENCE</scope>
    <source>
        <strain evidence="5">JCM 30855</strain>
    </source>
</reference>
<evidence type="ECO:0000256" key="3">
    <source>
        <dbReference type="SAM" id="Phobius"/>
    </source>
</evidence>
<feature type="region of interest" description="Disordered" evidence="2">
    <location>
        <begin position="453"/>
        <end position="564"/>
    </location>
</feature>
<dbReference type="PROSITE" id="PS50005">
    <property type="entry name" value="TPR"/>
    <property type="match status" value="1"/>
</dbReference>
<accession>A0A939IQA6</accession>
<feature type="compositionally biased region" description="Polar residues" evidence="2">
    <location>
        <begin position="487"/>
        <end position="506"/>
    </location>
</feature>
<dbReference type="SMART" id="SM00028">
    <property type="entry name" value="TPR"/>
    <property type="match status" value="1"/>
</dbReference>
<feature type="transmembrane region" description="Helical" evidence="3">
    <location>
        <begin position="62"/>
        <end position="81"/>
    </location>
</feature>
<comment type="caution">
    <text evidence="5">The sequence shown here is derived from an EMBL/GenBank/DDBJ whole genome shotgun (WGS) entry which is preliminary data.</text>
</comment>
<dbReference type="Gene3D" id="3.40.50.410">
    <property type="entry name" value="von Willebrand factor, type A domain"/>
    <property type="match status" value="1"/>
</dbReference>
<feature type="compositionally biased region" description="Polar residues" evidence="2">
    <location>
        <begin position="588"/>
        <end position="597"/>
    </location>
</feature>
<dbReference type="Pfam" id="PF00515">
    <property type="entry name" value="TPR_1"/>
    <property type="match status" value="1"/>
</dbReference>
<dbReference type="PROSITE" id="PS50293">
    <property type="entry name" value="TPR_REGION"/>
    <property type="match status" value="1"/>
</dbReference>
<dbReference type="Gene3D" id="1.25.40.10">
    <property type="entry name" value="Tetratricopeptide repeat domain"/>
    <property type="match status" value="1"/>
</dbReference>
<feature type="transmembrane region" description="Helical" evidence="3">
    <location>
        <begin position="12"/>
        <end position="30"/>
    </location>
</feature>
<dbReference type="PANTHER" id="PTHR22550:SF14">
    <property type="entry name" value="VWFA DOMAIN-CONTAINING PROTEIN"/>
    <property type="match status" value="1"/>
</dbReference>
<dbReference type="SUPFAM" id="SSF53300">
    <property type="entry name" value="vWA-like"/>
    <property type="match status" value="1"/>
</dbReference>
<protein>
    <submittedName>
        <fullName evidence="5">VWA domain-containing protein</fullName>
    </submittedName>
</protein>
<organism evidence="5 6">
    <name type="scientific">Bowmanella dokdonensis</name>
    <dbReference type="NCBI Taxonomy" id="751969"/>
    <lineage>
        <taxon>Bacteria</taxon>
        <taxon>Pseudomonadati</taxon>
        <taxon>Pseudomonadota</taxon>
        <taxon>Gammaproteobacteria</taxon>
        <taxon>Alteromonadales</taxon>
        <taxon>Alteromonadaceae</taxon>
        <taxon>Bowmanella</taxon>
    </lineage>
</organism>
<evidence type="ECO:0000256" key="1">
    <source>
        <dbReference type="PROSITE-ProRule" id="PRU00339"/>
    </source>
</evidence>
<proteinExistence type="predicted"/>
<dbReference type="RefSeq" id="WP_206574853.1">
    <property type="nucleotide sequence ID" value="NZ_JAFKCV010000010.1"/>
</dbReference>
<keyword evidence="1" id="KW-0802">TPR repeat</keyword>
<feature type="domain" description="VWFA" evidence="4">
    <location>
        <begin position="96"/>
        <end position="202"/>
    </location>
</feature>
<keyword evidence="6" id="KW-1185">Reference proteome</keyword>
<name>A0A939IQA6_9ALTE</name>
<dbReference type="InterPro" id="IPR019734">
    <property type="entry name" value="TPR_rpt"/>
</dbReference>
<dbReference type="InterPro" id="IPR011990">
    <property type="entry name" value="TPR-like_helical_dom_sf"/>
</dbReference>
<evidence type="ECO:0000256" key="2">
    <source>
        <dbReference type="SAM" id="MobiDB-lite"/>
    </source>
</evidence>
<evidence type="ECO:0000313" key="6">
    <source>
        <dbReference type="Proteomes" id="UP000664654"/>
    </source>
</evidence>
<feature type="compositionally biased region" description="Low complexity" evidence="2">
    <location>
        <begin position="453"/>
        <end position="486"/>
    </location>
</feature>
<keyword evidence="3" id="KW-0472">Membrane</keyword>
<evidence type="ECO:0000259" key="4">
    <source>
        <dbReference type="Pfam" id="PF13519"/>
    </source>
</evidence>
<keyword evidence="3" id="KW-1133">Transmembrane helix</keyword>
<feature type="region of interest" description="Disordered" evidence="2">
    <location>
        <begin position="578"/>
        <end position="597"/>
    </location>
</feature>
<dbReference type="EMBL" id="JAFKCV010000010">
    <property type="protein sequence ID" value="MBN7826740.1"/>
    <property type="molecule type" value="Genomic_DNA"/>
</dbReference>
<dbReference type="Proteomes" id="UP000664654">
    <property type="component" value="Unassembled WGS sequence"/>
</dbReference>
<evidence type="ECO:0000313" key="5">
    <source>
        <dbReference type="EMBL" id="MBN7826740.1"/>
    </source>
</evidence>
<dbReference type="InterPro" id="IPR002035">
    <property type="entry name" value="VWF_A"/>
</dbReference>
<dbReference type="Pfam" id="PF13519">
    <property type="entry name" value="VWA_2"/>
    <property type="match status" value="1"/>
</dbReference>
<feature type="compositionally biased region" description="Low complexity" evidence="2">
    <location>
        <begin position="535"/>
        <end position="548"/>
    </location>
</feature>
<gene>
    <name evidence="5" type="ORF">J0A66_16005</name>
</gene>